<dbReference type="SUPFAM" id="SSF54211">
    <property type="entry name" value="Ribosomal protein S5 domain 2-like"/>
    <property type="match status" value="1"/>
</dbReference>
<dbReference type="InterPro" id="IPR020568">
    <property type="entry name" value="Ribosomal_Su5_D2-typ_SF"/>
</dbReference>
<evidence type="ECO:0000256" key="3">
    <source>
        <dbReference type="ARBA" id="ARBA00022777"/>
    </source>
</evidence>
<gene>
    <name evidence="7" type="primary">ORF185160</name>
</gene>
<dbReference type="Gene3D" id="3.30.230.120">
    <property type="match status" value="1"/>
</dbReference>
<sequence length="354" mass="38405">GGWSDTPPITYEHGGAVIMVGLLVNGKRPIGARAKRIKEGSLILTLINEGSASTEIHCRTLSDLEDYCQPHAPGSLLKAAFICVNLVDLHSTTPLSQQLLDNFGCGFEVQSWSNLPHGSGMGTSSILAGAVLAAILTAAGRSFNTTGLIHAVLYLEQLLTTGGGWQDQIGGLVGGVRLGLSEAKLPLKVDVDELDIRKDYIDKFNERLVLIYTGKTRLARNLLQDVVRNWYARNPRIVSTEDSLVKLARECSNAFMDGDFELLGSCISRYWEMKKLLAPGCESITIARIMSVLRPYVYGMCSAGAGGGGFIYGILKEPDYRSLVRMILQQQEGLEAVVYDASVDDSGLTVTFEE</sequence>
<evidence type="ECO:0000256" key="4">
    <source>
        <dbReference type="ARBA" id="ARBA00022840"/>
    </source>
</evidence>
<feature type="non-terminal residue" evidence="7">
    <location>
        <position position="1"/>
    </location>
</feature>
<dbReference type="InterPro" id="IPR036554">
    <property type="entry name" value="GHMP_kinase_C_sf"/>
</dbReference>
<evidence type="ECO:0000256" key="2">
    <source>
        <dbReference type="ARBA" id="ARBA00022741"/>
    </source>
</evidence>
<dbReference type="Pfam" id="PF00288">
    <property type="entry name" value="GHMP_kinases_N"/>
    <property type="match status" value="1"/>
</dbReference>
<keyword evidence="5" id="KW-0472">Membrane</keyword>
<dbReference type="GO" id="GO:0005524">
    <property type="term" value="F:ATP binding"/>
    <property type="evidence" value="ECO:0007669"/>
    <property type="project" value="UniProtKB-KW"/>
</dbReference>
<dbReference type="PANTHER" id="PTHR32463:SF0">
    <property type="entry name" value="L-FUCOSE KINASE"/>
    <property type="match status" value="1"/>
</dbReference>
<dbReference type="InterPro" id="IPR052203">
    <property type="entry name" value="GHMP_Kinase-Related"/>
</dbReference>
<evidence type="ECO:0000259" key="6">
    <source>
        <dbReference type="Pfam" id="PF00288"/>
    </source>
</evidence>
<dbReference type="EMBL" id="HACG01044975">
    <property type="protein sequence ID" value="CEK91840.1"/>
    <property type="molecule type" value="Transcribed_RNA"/>
</dbReference>
<keyword evidence="5" id="KW-0812">Transmembrane</keyword>
<evidence type="ECO:0000313" key="7">
    <source>
        <dbReference type="EMBL" id="CEK91840.1"/>
    </source>
</evidence>
<feature type="domain" description="GHMP kinase N-terminal" evidence="6">
    <location>
        <begin position="99"/>
        <end position="175"/>
    </location>
</feature>
<name>A0A0B7BI35_9EUPU</name>
<feature type="transmembrane region" description="Helical" evidence="5">
    <location>
        <begin position="296"/>
        <end position="315"/>
    </location>
</feature>
<proteinExistence type="predicted"/>
<accession>A0A0B7BI35</accession>
<keyword evidence="1" id="KW-0808">Transferase</keyword>
<dbReference type="GO" id="GO:0042352">
    <property type="term" value="P:GDP-L-fucose salvage"/>
    <property type="evidence" value="ECO:0007669"/>
    <property type="project" value="TreeGrafter"/>
</dbReference>
<dbReference type="SUPFAM" id="SSF55060">
    <property type="entry name" value="GHMP Kinase, C-terminal domain"/>
    <property type="match status" value="1"/>
</dbReference>
<evidence type="ECO:0000256" key="1">
    <source>
        <dbReference type="ARBA" id="ARBA00022679"/>
    </source>
</evidence>
<keyword evidence="4" id="KW-0067">ATP-binding</keyword>
<protein>
    <recommendedName>
        <fullName evidence="6">GHMP kinase N-terminal domain-containing protein</fullName>
    </recommendedName>
</protein>
<organism evidence="7">
    <name type="scientific">Arion vulgaris</name>
    <dbReference type="NCBI Taxonomy" id="1028688"/>
    <lineage>
        <taxon>Eukaryota</taxon>
        <taxon>Metazoa</taxon>
        <taxon>Spiralia</taxon>
        <taxon>Lophotrochozoa</taxon>
        <taxon>Mollusca</taxon>
        <taxon>Gastropoda</taxon>
        <taxon>Heterobranchia</taxon>
        <taxon>Euthyneura</taxon>
        <taxon>Panpulmonata</taxon>
        <taxon>Eupulmonata</taxon>
        <taxon>Stylommatophora</taxon>
        <taxon>Helicina</taxon>
        <taxon>Arionoidea</taxon>
        <taxon>Arionidae</taxon>
        <taxon>Arion</taxon>
    </lineage>
</organism>
<dbReference type="InterPro" id="IPR001174">
    <property type="entry name" value="HddA/FKP"/>
</dbReference>
<dbReference type="GO" id="GO:0050201">
    <property type="term" value="F:fucokinase activity"/>
    <property type="evidence" value="ECO:0007669"/>
    <property type="project" value="TreeGrafter"/>
</dbReference>
<keyword evidence="2" id="KW-0547">Nucleotide-binding</keyword>
<reference evidence="7" key="1">
    <citation type="submission" date="2014-12" db="EMBL/GenBank/DDBJ databases">
        <title>Insight into the proteome of Arion vulgaris.</title>
        <authorList>
            <person name="Aradska J."/>
            <person name="Bulat T."/>
            <person name="Smidak R."/>
            <person name="Sarate P."/>
            <person name="Gangsoo J."/>
            <person name="Sialana F."/>
            <person name="Bilban M."/>
            <person name="Lubec G."/>
        </authorList>
    </citation>
    <scope>NUCLEOTIDE SEQUENCE</scope>
    <source>
        <tissue evidence="7">Skin</tissue>
    </source>
</reference>
<dbReference type="InterPro" id="IPR006204">
    <property type="entry name" value="GHMP_kinase_N_dom"/>
</dbReference>
<keyword evidence="5" id="KW-1133">Transmembrane helix</keyword>
<keyword evidence="3" id="KW-0418">Kinase</keyword>
<dbReference type="AlphaFoldDB" id="A0A0B7BI35"/>
<dbReference type="PRINTS" id="PR00960">
    <property type="entry name" value="LMBPPROTEIN"/>
</dbReference>
<evidence type="ECO:0000256" key="5">
    <source>
        <dbReference type="SAM" id="Phobius"/>
    </source>
</evidence>
<dbReference type="PANTHER" id="PTHR32463">
    <property type="entry name" value="L-FUCOSE KINASE"/>
    <property type="match status" value="1"/>
</dbReference>